<dbReference type="GO" id="GO:0016320">
    <property type="term" value="P:endoplasmic reticulum membrane fusion"/>
    <property type="evidence" value="ECO:0007669"/>
    <property type="project" value="TreeGrafter"/>
</dbReference>
<evidence type="ECO:0000313" key="3">
    <source>
        <dbReference type="Proteomes" id="UP000516437"/>
    </source>
</evidence>
<accession>A0A6A1WNT8</accession>
<protein>
    <recommendedName>
        <fullName evidence="1">Sey1/RHD3-like three-helix bundle domain-containing protein</fullName>
    </recommendedName>
</protein>
<feature type="domain" description="Sey1/RHD3-like three-helix bundle" evidence="1">
    <location>
        <begin position="3"/>
        <end position="138"/>
    </location>
</feature>
<reference evidence="2 3" key="1">
    <citation type="journal article" date="2019" name="Plant Biotechnol. J.">
        <title>The red bayberry genome and genetic basis of sex determination.</title>
        <authorList>
            <person name="Jia H.M."/>
            <person name="Jia H.J."/>
            <person name="Cai Q.L."/>
            <person name="Wang Y."/>
            <person name="Zhao H.B."/>
            <person name="Yang W.F."/>
            <person name="Wang G.Y."/>
            <person name="Li Y.H."/>
            <person name="Zhan D.L."/>
            <person name="Shen Y.T."/>
            <person name="Niu Q.F."/>
            <person name="Chang L."/>
            <person name="Qiu J."/>
            <person name="Zhao L."/>
            <person name="Xie H.B."/>
            <person name="Fu W.Y."/>
            <person name="Jin J."/>
            <person name="Li X.W."/>
            <person name="Jiao Y."/>
            <person name="Zhou C.C."/>
            <person name="Tu T."/>
            <person name="Chai C.Y."/>
            <person name="Gao J.L."/>
            <person name="Fan L.J."/>
            <person name="van de Weg E."/>
            <person name="Wang J.Y."/>
            <person name="Gao Z.S."/>
        </authorList>
    </citation>
    <scope>NUCLEOTIDE SEQUENCE [LARGE SCALE GENOMIC DNA]</scope>
    <source>
        <tissue evidence="2">Leaves</tissue>
    </source>
</reference>
<dbReference type="PANTHER" id="PTHR45923:SF20">
    <property type="entry name" value="PROTEIN ROOT HAIR DEFECTIVE 3 HOMOLOG 2"/>
    <property type="match status" value="1"/>
</dbReference>
<dbReference type="PANTHER" id="PTHR45923">
    <property type="entry name" value="PROTEIN SEY1"/>
    <property type="match status" value="1"/>
</dbReference>
<evidence type="ECO:0000259" key="1">
    <source>
        <dbReference type="Pfam" id="PF20428"/>
    </source>
</evidence>
<dbReference type="Pfam" id="PF20428">
    <property type="entry name" value="Sey1_3HB"/>
    <property type="match status" value="1"/>
</dbReference>
<keyword evidence="3" id="KW-1185">Reference proteome</keyword>
<dbReference type="GO" id="GO:0005783">
    <property type="term" value="C:endoplasmic reticulum"/>
    <property type="evidence" value="ECO:0007669"/>
    <property type="project" value="TreeGrafter"/>
</dbReference>
<dbReference type="AlphaFoldDB" id="A0A6A1WNT8"/>
<name>A0A6A1WNT8_9ROSI</name>
<gene>
    <name evidence="2" type="ORF">CJ030_MR1G002813</name>
</gene>
<proteinExistence type="predicted"/>
<sequence length="138" mass="15793">MLEFDQGCEEAAIRQANWDASNVRDKLRGDVDEHASAVRSSQLAKLRTTYEEQVPIELKEPVKCLLREASQEDVWASIRNLLQTLTAVSEFSNAVDEFDFDQAAVDTLVQEIRDYARSLVEVLAREESRDVVIFMKDR</sequence>
<evidence type="ECO:0000313" key="2">
    <source>
        <dbReference type="EMBL" id="KAB1226343.1"/>
    </source>
</evidence>
<dbReference type="InterPro" id="IPR008803">
    <property type="entry name" value="RHD3/Sey1"/>
</dbReference>
<comment type="caution">
    <text evidence="2">The sequence shown here is derived from an EMBL/GenBank/DDBJ whole genome shotgun (WGS) entry which is preliminary data.</text>
</comment>
<dbReference type="OrthoDB" id="1739049at2759"/>
<dbReference type="Proteomes" id="UP000516437">
    <property type="component" value="Chromosome 1"/>
</dbReference>
<dbReference type="EMBL" id="RXIC02000019">
    <property type="protein sequence ID" value="KAB1226343.1"/>
    <property type="molecule type" value="Genomic_DNA"/>
</dbReference>
<dbReference type="InterPro" id="IPR046758">
    <property type="entry name" value="Sey1/RHD3-like_3HB"/>
</dbReference>
<organism evidence="2 3">
    <name type="scientific">Morella rubra</name>
    <name type="common">Chinese bayberry</name>
    <dbReference type="NCBI Taxonomy" id="262757"/>
    <lineage>
        <taxon>Eukaryota</taxon>
        <taxon>Viridiplantae</taxon>
        <taxon>Streptophyta</taxon>
        <taxon>Embryophyta</taxon>
        <taxon>Tracheophyta</taxon>
        <taxon>Spermatophyta</taxon>
        <taxon>Magnoliopsida</taxon>
        <taxon>eudicotyledons</taxon>
        <taxon>Gunneridae</taxon>
        <taxon>Pentapetalae</taxon>
        <taxon>rosids</taxon>
        <taxon>fabids</taxon>
        <taxon>Fagales</taxon>
        <taxon>Myricaceae</taxon>
        <taxon>Morella</taxon>
    </lineage>
</organism>
<dbReference type="GO" id="GO:0003924">
    <property type="term" value="F:GTPase activity"/>
    <property type="evidence" value="ECO:0007669"/>
    <property type="project" value="TreeGrafter"/>
</dbReference>